<feature type="transmembrane region" description="Helical" evidence="1">
    <location>
        <begin position="187"/>
        <end position="209"/>
    </location>
</feature>
<proteinExistence type="predicted"/>
<dbReference type="AlphaFoldDB" id="A0A7W9BBG3"/>
<feature type="transmembrane region" description="Helical" evidence="1">
    <location>
        <begin position="79"/>
        <end position="97"/>
    </location>
</feature>
<gene>
    <name evidence="2" type="ORF">FHS94_000560</name>
</gene>
<feature type="transmembrane region" description="Helical" evidence="1">
    <location>
        <begin position="16"/>
        <end position="35"/>
    </location>
</feature>
<dbReference type="RefSeq" id="WP_184054318.1">
    <property type="nucleotide sequence ID" value="NZ_JACIJK010000001.1"/>
</dbReference>
<feature type="transmembrane region" description="Helical" evidence="1">
    <location>
        <begin position="41"/>
        <end position="59"/>
    </location>
</feature>
<protein>
    <submittedName>
        <fullName evidence="2">Putative membrane protein</fullName>
    </submittedName>
</protein>
<reference evidence="2 3" key="1">
    <citation type="submission" date="2020-08" db="EMBL/GenBank/DDBJ databases">
        <title>Genomic Encyclopedia of Type Strains, Phase IV (KMG-IV): sequencing the most valuable type-strain genomes for metagenomic binning, comparative biology and taxonomic classification.</title>
        <authorList>
            <person name="Goeker M."/>
        </authorList>
    </citation>
    <scope>NUCLEOTIDE SEQUENCE [LARGE SCALE GENOMIC DNA]</scope>
    <source>
        <strain evidence="2 3">DSM 100044</strain>
    </source>
</reference>
<keyword evidence="1" id="KW-0812">Transmembrane</keyword>
<evidence type="ECO:0000256" key="1">
    <source>
        <dbReference type="SAM" id="Phobius"/>
    </source>
</evidence>
<keyword evidence="1" id="KW-0472">Membrane</keyword>
<feature type="transmembrane region" description="Helical" evidence="1">
    <location>
        <begin position="109"/>
        <end position="129"/>
    </location>
</feature>
<evidence type="ECO:0000313" key="3">
    <source>
        <dbReference type="Proteomes" id="UP000546200"/>
    </source>
</evidence>
<dbReference type="Proteomes" id="UP000546200">
    <property type="component" value="Unassembled WGS sequence"/>
</dbReference>
<name>A0A7W9BBG3_9SPHN</name>
<evidence type="ECO:0000313" key="2">
    <source>
        <dbReference type="EMBL" id="MBB5713741.1"/>
    </source>
</evidence>
<organism evidence="2 3">
    <name type="scientific">Sphingomonas aerophila</name>
    <dbReference type="NCBI Taxonomy" id="1344948"/>
    <lineage>
        <taxon>Bacteria</taxon>
        <taxon>Pseudomonadati</taxon>
        <taxon>Pseudomonadota</taxon>
        <taxon>Alphaproteobacteria</taxon>
        <taxon>Sphingomonadales</taxon>
        <taxon>Sphingomonadaceae</taxon>
        <taxon>Sphingomonas</taxon>
    </lineage>
</organism>
<dbReference type="Pfam" id="PF07077">
    <property type="entry name" value="DUF1345"/>
    <property type="match status" value="1"/>
</dbReference>
<sequence>MALSAQLGRHVAPPRFIAFALLFGIGAAVLSPHVGLGRATMLGFDLAAVIFLVSLTPVFRAGEARQMRERSAANDANRAGLLGITAVTMLVILVAVAGELKGKNNTQAVVIVVATLALAWLFSNMVYALHYAHLFYLRGDKGDQGGLNFPKCDQPDYWDFLYFSYTLGMTFQTSDVSVTSRRLRRVVVGHCLAAFVFNLGVVAFTINVLGGG</sequence>
<keyword evidence="3" id="KW-1185">Reference proteome</keyword>
<keyword evidence="1" id="KW-1133">Transmembrane helix</keyword>
<accession>A0A7W9BBG3</accession>
<comment type="caution">
    <text evidence="2">The sequence shown here is derived from an EMBL/GenBank/DDBJ whole genome shotgun (WGS) entry which is preliminary data.</text>
</comment>
<dbReference type="InterPro" id="IPR009781">
    <property type="entry name" value="DUF1345"/>
</dbReference>
<dbReference type="EMBL" id="JACIJK010000001">
    <property type="protein sequence ID" value="MBB5713741.1"/>
    <property type="molecule type" value="Genomic_DNA"/>
</dbReference>